<dbReference type="SUPFAM" id="SSF57903">
    <property type="entry name" value="FYVE/PHD zinc finger"/>
    <property type="match status" value="1"/>
</dbReference>
<dbReference type="OrthoDB" id="3026831at2759"/>
<feature type="compositionally biased region" description="Gly residues" evidence="1">
    <location>
        <begin position="12"/>
        <end position="32"/>
    </location>
</feature>
<sequence length="613" mass="67504">MRSGPQTLNISGGRGGNGGKGGGQGGSGGTGEGPSLYYDIKAERLDNLTFNNITQRVLGRKQATFGGSEQPVPNPGPTHSSALVESPYSARGQTSFGSNAGQFTLRKGVSNNIHGNVVHNTFFNYGRKRHQEDIESETPFSPEPVEEDEEDIEHLKLSREIGRGPGYHFSEGKIKGRAVIVQVFDRGPTQRKRFESTVSLSKGLMHPNLLRIKATSSPTSRINFIAYENAFWQYAAGPLATALTEDLDRSVILGFKMISQLAQGMNYIYDQGISFASLGSENFDIFLDQNDRFLICINPSTSDQKGASQDRLEQDDDVWEVFNGLCKKVLKTANSRLHQEDIDRQPAVLVLSNAFPRLLPPSEPNSLESDEDPASSSVTPRREFVWRTIDRGTQSLDTVADRFTRVLDMKRSSINKISWTDVRSTHRCPGYVREEITLAATAVDSAVITHDAPSQREVCSICHQLVGDEDFRCICGDPFPGSYTTVKCQSCKFWSHRDCVGSQREFICHLCKAAGAADSESEADSSLSSASSPSQDEVGEPNVNRGDAPANAFIPLEVPEEWYETLDRYDSSGREITNAVRTAERLALFAGKPLILEDLEKLLKSQVDFAKVL</sequence>
<evidence type="ECO:0000313" key="2">
    <source>
        <dbReference type="EMBL" id="KAF7337592.1"/>
    </source>
</evidence>
<feature type="compositionally biased region" description="Low complexity" evidence="1">
    <location>
        <begin position="522"/>
        <end position="536"/>
    </location>
</feature>
<dbReference type="Gene3D" id="1.10.510.10">
    <property type="entry name" value="Transferase(Phosphotransferase) domain 1"/>
    <property type="match status" value="1"/>
</dbReference>
<dbReference type="InterPro" id="IPR011011">
    <property type="entry name" value="Znf_FYVE_PHD"/>
</dbReference>
<feature type="region of interest" description="Disordered" evidence="1">
    <location>
        <begin position="1"/>
        <end position="35"/>
    </location>
</feature>
<name>A0A8H6XAQ5_9AGAR</name>
<proteinExistence type="predicted"/>
<accession>A0A8H6XAQ5</accession>
<dbReference type="SUPFAM" id="SSF56112">
    <property type="entry name" value="Protein kinase-like (PK-like)"/>
    <property type="match status" value="1"/>
</dbReference>
<feature type="region of interest" description="Disordered" evidence="1">
    <location>
        <begin position="522"/>
        <end position="550"/>
    </location>
</feature>
<dbReference type="InterPro" id="IPR013083">
    <property type="entry name" value="Znf_RING/FYVE/PHD"/>
</dbReference>
<dbReference type="AlphaFoldDB" id="A0A8H6XAQ5"/>
<reference evidence="2" key="1">
    <citation type="submission" date="2020-05" db="EMBL/GenBank/DDBJ databases">
        <title>Mycena genomes resolve the evolution of fungal bioluminescence.</title>
        <authorList>
            <person name="Tsai I.J."/>
        </authorList>
    </citation>
    <scope>NUCLEOTIDE SEQUENCE</scope>
    <source>
        <strain evidence="2">160909Yilan</strain>
    </source>
</reference>
<gene>
    <name evidence="2" type="ORF">MSAN_02232500</name>
</gene>
<dbReference type="InterPro" id="IPR011009">
    <property type="entry name" value="Kinase-like_dom_sf"/>
</dbReference>
<keyword evidence="3" id="KW-1185">Reference proteome</keyword>
<dbReference type="EMBL" id="JACAZH010000033">
    <property type="protein sequence ID" value="KAF7337592.1"/>
    <property type="molecule type" value="Genomic_DNA"/>
</dbReference>
<dbReference type="Gene3D" id="3.30.40.10">
    <property type="entry name" value="Zinc/RING finger domain, C3HC4 (zinc finger)"/>
    <property type="match status" value="1"/>
</dbReference>
<feature type="compositionally biased region" description="Polar residues" evidence="1">
    <location>
        <begin position="1"/>
        <end position="10"/>
    </location>
</feature>
<feature type="region of interest" description="Disordered" evidence="1">
    <location>
        <begin position="65"/>
        <end position="84"/>
    </location>
</feature>
<dbReference type="Proteomes" id="UP000623467">
    <property type="component" value="Unassembled WGS sequence"/>
</dbReference>
<comment type="caution">
    <text evidence="2">The sequence shown here is derived from an EMBL/GenBank/DDBJ whole genome shotgun (WGS) entry which is preliminary data.</text>
</comment>
<protein>
    <recommendedName>
        <fullName evidence="4">Protein kinase domain-containing protein</fullName>
    </recommendedName>
</protein>
<evidence type="ECO:0000256" key="1">
    <source>
        <dbReference type="SAM" id="MobiDB-lite"/>
    </source>
</evidence>
<organism evidence="2 3">
    <name type="scientific">Mycena sanguinolenta</name>
    <dbReference type="NCBI Taxonomy" id="230812"/>
    <lineage>
        <taxon>Eukaryota</taxon>
        <taxon>Fungi</taxon>
        <taxon>Dikarya</taxon>
        <taxon>Basidiomycota</taxon>
        <taxon>Agaricomycotina</taxon>
        <taxon>Agaricomycetes</taxon>
        <taxon>Agaricomycetidae</taxon>
        <taxon>Agaricales</taxon>
        <taxon>Marasmiineae</taxon>
        <taxon>Mycenaceae</taxon>
        <taxon>Mycena</taxon>
    </lineage>
</organism>
<evidence type="ECO:0000313" key="3">
    <source>
        <dbReference type="Proteomes" id="UP000623467"/>
    </source>
</evidence>
<evidence type="ECO:0008006" key="4">
    <source>
        <dbReference type="Google" id="ProtNLM"/>
    </source>
</evidence>